<evidence type="ECO:0000256" key="1">
    <source>
        <dbReference type="SAM" id="Phobius"/>
    </source>
</evidence>
<sequence length="158" mass="17237">MQNNKDEIRLSFTSIRNFYISCQIIGLSYVLLLTLTACGAKPPPALLAEDIEKIEHVVDPNLPLVQRAYAIPHKKVCEEEGGEWKKLGMQQHESCVLPANDAGKACTDSTQCEVACVVQAVDAEPGTRQEGVCLQSTNLFGCHAYMSNGIVEPTLCVD</sequence>
<keyword evidence="1" id="KW-1133">Transmembrane helix</keyword>
<feature type="transmembrane region" description="Helical" evidence="1">
    <location>
        <begin position="18"/>
        <end position="37"/>
    </location>
</feature>
<dbReference type="AlphaFoldDB" id="A0A6L9MS88"/>
<keyword evidence="3" id="KW-1185">Reference proteome</keyword>
<gene>
    <name evidence="2" type="ORF">GTW09_04435</name>
</gene>
<accession>A0A6L9MS88</accession>
<name>A0A6L9MS88_9ALTE</name>
<comment type="caution">
    <text evidence="2">The sequence shown here is derived from an EMBL/GenBank/DDBJ whole genome shotgun (WGS) entry which is preliminary data.</text>
</comment>
<proteinExistence type="predicted"/>
<organism evidence="2 3">
    <name type="scientific">Alteromonas hispanica</name>
    <dbReference type="NCBI Taxonomy" id="315421"/>
    <lineage>
        <taxon>Bacteria</taxon>
        <taxon>Pseudomonadati</taxon>
        <taxon>Pseudomonadota</taxon>
        <taxon>Gammaproteobacteria</taxon>
        <taxon>Alteromonadales</taxon>
        <taxon>Alteromonadaceae</taxon>
        <taxon>Alteromonas/Salinimonas group</taxon>
        <taxon>Alteromonas</taxon>
    </lineage>
</organism>
<dbReference type="RefSeq" id="WP_163110405.1">
    <property type="nucleotide sequence ID" value="NZ_JAAAWP010000002.1"/>
</dbReference>
<protein>
    <submittedName>
        <fullName evidence="2">Uncharacterized protein</fullName>
    </submittedName>
</protein>
<evidence type="ECO:0000313" key="3">
    <source>
        <dbReference type="Proteomes" id="UP000478837"/>
    </source>
</evidence>
<keyword evidence="1" id="KW-0812">Transmembrane</keyword>
<dbReference type="EMBL" id="JAAAWP010000002">
    <property type="protein sequence ID" value="NDW20765.1"/>
    <property type="molecule type" value="Genomic_DNA"/>
</dbReference>
<keyword evidence="1" id="KW-0472">Membrane</keyword>
<dbReference type="Proteomes" id="UP000478837">
    <property type="component" value="Unassembled WGS sequence"/>
</dbReference>
<reference evidence="2 3" key="1">
    <citation type="submission" date="2020-01" db="EMBL/GenBank/DDBJ databases">
        <title>Genomes of bacteria type strains.</title>
        <authorList>
            <person name="Chen J."/>
            <person name="Zhu S."/>
            <person name="Yang J."/>
        </authorList>
    </citation>
    <scope>NUCLEOTIDE SEQUENCE [LARGE SCALE GENOMIC DNA]</scope>
    <source>
        <strain evidence="2 3">LMG 22958</strain>
    </source>
</reference>
<evidence type="ECO:0000313" key="2">
    <source>
        <dbReference type="EMBL" id="NDW20765.1"/>
    </source>
</evidence>